<organism evidence="1 2">
    <name type="scientific">Funneliformis geosporum</name>
    <dbReference type="NCBI Taxonomy" id="1117311"/>
    <lineage>
        <taxon>Eukaryota</taxon>
        <taxon>Fungi</taxon>
        <taxon>Fungi incertae sedis</taxon>
        <taxon>Mucoromycota</taxon>
        <taxon>Glomeromycotina</taxon>
        <taxon>Glomeromycetes</taxon>
        <taxon>Glomerales</taxon>
        <taxon>Glomeraceae</taxon>
        <taxon>Funneliformis</taxon>
    </lineage>
</organism>
<comment type="caution">
    <text evidence="1">The sequence shown here is derived from an EMBL/GenBank/DDBJ whole genome shotgun (WGS) entry which is preliminary data.</text>
</comment>
<dbReference type="EMBL" id="CAMKVN010002714">
    <property type="protein sequence ID" value="CAI2182301.1"/>
    <property type="molecule type" value="Genomic_DNA"/>
</dbReference>
<name>A0A9W4SUW6_9GLOM</name>
<evidence type="ECO:0000313" key="1">
    <source>
        <dbReference type="EMBL" id="CAI2182301.1"/>
    </source>
</evidence>
<dbReference type="InterPro" id="IPR008709">
    <property type="entry name" value="Neurochondrin"/>
</dbReference>
<keyword evidence="2" id="KW-1185">Reference proteome</keyword>
<dbReference type="AlphaFoldDB" id="A0A9W4SUW6"/>
<protein>
    <submittedName>
        <fullName evidence="1">11600_t:CDS:1</fullName>
    </submittedName>
</protein>
<dbReference type="OrthoDB" id="8962942at2759"/>
<dbReference type="Proteomes" id="UP001153678">
    <property type="component" value="Unassembled WGS sequence"/>
</dbReference>
<dbReference type="PANTHER" id="PTHR13109:SF7">
    <property type="entry name" value="NEUROCHONDRIN"/>
    <property type="match status" value="1"/>
</dbReference>
<sequence>MASEHEDSRSEINQCLNLLRSESSDDAKFVALMLLPRLLQQDQENVRLVFDSMDFKFLERLMRTSNSSDNDLPDNILKTIAIHIISCFCEVEELISKRQIHARIPTLSTLLALIKRRISQRNFADIH</sequence>
<gene>
    <name evidence="1" type="ORF">FWILDA_LOCUS10514</name>
</gene>
<dbReference type="PANTHER" id="PTHR13109">
    <property type="entry name" value="NEUROCHONDRIN"/>
    <property type="match status" value="1"/>
</dbReference>
<reference evidence="1" key="1">
    <citation type="submission" date="2022-08" db="EMBL/GenBank/DDBJ databases">
        <authorList>
            <person name="Kallberg Y."/>
            <person name="Tangrot J."/>
            <person name="Rosling A."/>
        </authorList>
    </citation>
    <scope>NUCLEOTIDE SEQUENCE</scope>
    <source>
        <strain evidence="1">Wild A</strain>
    </source>
</reference>
<dbReference type="Pfam" id="PF05536">
    <property type="entry name" value="Neurochondrin"/>
    <property type="match status" value="1"/>
</dbReference>
<accession>A0A9W4SUW6</accession>
<proteinExistence type="predicted"/>
<evidence type="ECO:0000313" key="2">
    <source>
        <dbReference type="Proteomes" id="UP001153678"/>
    </source>
</evidence>